<evidence type="ECO:0000256" key="3">
    <source>
        <dbReference type="SAM" id="Phobius"/>
    </source>
</evidence>
<keyword evidence="3" id="KW-0812">Transmembrane</keyword>
<dbReference type="AlphaFoldDB" id="A0A433DBW2"/>
<proteinExistence type="predicted"/>
<dbReference type="InterPro" id="IPR050113">
    <property type="entry name" value="Ub_conjugating_enzyme"/>
</dbReference>
<evidence type="ECO:0000256" key="2">
    <source>
        <dbReference type="SAM" id="MobiDB-lite"/>
    </source>
</evidence>
<keyword evidence="1" id="KW-0833">Ubl conjugation pathway</keyword>
<dbReference type="InterPro" id="IPR016135">
    <property type="entry name" value="UBQ-conjugating_enzyme/RWD"/>
</dbReference>
<dbReference type="Proteomes" id="UP000268093">
    <property type="component" value="Unassembled WGS sequence"/>
</dbReference>
<feature type="transmembrane region" description="Helical" evidence="3">
    <location>
        <begin position="308"/>
        <end position="325"/>
    </location>
</feature>
<evidence type="ECO:0000313" key="5">
    <source>
        <dbReference type="EMBL" id="RUP48305.1"/>
    </source>
</evidence>
<evidence type="ECO:0000259" key="4">
    <source>
        <dbReference type="PROSITE" id="PS50127"/>
    </source>
</evidence>
<dbReference type="SUPFAM" id="SSF54495">
    <property type="entry name" value="UBC-like"/>
    <property type="match status" value="1"/>
</dbReference>
<keyword evidence="6" id="KW-1185">Reference proteome</keyword>
<feature type="compositionally biased region" description="Low complexity" evidence="2">
    <location>
        <begin position="257"/>
        <end position="271"/>
    </location>
</feature>
<keyword evidence="3" id="KW-1133">Transmembrane helix</keyword>
<sequence length="333" mass="36924">MSATLYNRKSPAVKRILQEALELQKDPSIEYFARPLEDNIFEWHFTVRGPSGTEFDGGRYHGRILLPNEYPFKPPELMFLTTFLTGWARLTMTLPSVSPTSLLQPNGRFELNKKICLSITGYHPEFWQPAWGIRTVMVGIMGFFPTKANGAIGGIDYSEEERKILAKRSRSWTCPTCGTSNIEHLSEESETASTRKAAIPKEQQKDLPQFSFVYDEDKKKAATVTASTAVASSSIPVSSKSTVGIPDHITSSIPTGSRTHSTSLESSSDETGITDPMQNSSARQLAGEDLQQARMATTAVVQPRPPRWLDGLIIGLFILIAGLLLRRSDWVTL</sequence>
<dbReference type="Pfam" id="PF00179">
    <property type="entry name" value="UQ_con"/>
    <property type="match status" value="1"/>
</dbReference>
<name>A0A433DBW2_9FUNG</name>
<dbReference type="EMBL" id="RBNI01003485">
    <property type="protein sequence ID" value="RUP48305.1"/>
    <property type="molecule type" value="Genomic_DNA"/>
</dbReference>
<protein>
    <submittedName>
        <fullName evidence="5">UBC-like protein</fullName>
    </submittedName>
</protein>
<dbReference type="InterPro" id="IPR000608">
    <property type="entry name" value="UBC"/>
</dbReference>
<gene>
    <name evidence="5" type="ORF">BC936DRAFT_144733</name>
</gene>
<dbReference type="PANTHER" id="PTHR24067">
    <property type="entry name" value="UBIQUITIN-CONJUGATING ENZYME E2"/>
    <property type="match status" value="1"/>
</dbReference>
<dbReference type="OrthoDB" id="1158011at2759"/>
<accession>A0A433DBW2</accession>
<organism evidence="5 6">
    <name type="scientific">Jimgerdemannia flammicorona</name>
    <dbReference type="NCBI Taxonomy" id="994334"/>
    <lineage>
        <taxon>Eukaryota</taxon>
        <taxon>Fungi</taxon>
        <taxon>Fungi incertae sedis</taxon>
        <taxon>Mucoromycota</taxon>
        <taxon>Mucoromycotina</taxon>
        <taxon>Endogonomycetes</taxon>
        <taxon>Endogonales</taxon>
        <taxon>Endogonaceae</taxon>
        <taxon>Jimgerdemannia</taxon>
    </lineage>
</organism>
<dbReference type="SMART" id="SM00212">
    <property type="entry name" value="UBCc"/>
    <property type="match status" value="1"/>
</dbReference>
<comment type="caution">
    <text evidence="5">The sequence shown here is derived from an EMBL/GenBank/DDBJ whole genome shotgun (WGS) entry which is preliminary data.</text>
</comment>
<evidence type="ECO:0000313" key="6">
    <source>
        <dbReference type="Proteomes" id="UP000268093"/>
    </source>
</evidence>
<feature type="region of interest" description="Disordered" evidence="2">
    <location>
        <begin position="246"/>
        <end position="287"/>
    </location>
</feature>
<feature type="domain" description="UBC core" evidence="4">
    <location>
        <begin position="11"/>
        <end position="191"/>
    </location>
</feature>
<dbReference type="Gene3D" id="3.10.110.10">
    <property type="entry name" value="Ubiquitin Conjugating Enzyme"/>
    <property type="match status" value="1"/>
</dbReference>
<reference evidence="5 6" key="1">
    <citation type="journal article" date="2018" name="New Phytol.">
        <title>Phylogenomics of Endogonaceae and evolution of mycorrhizas within Mucoromycota.</title>
        <authorList>
            <person name="Chang Y."/>
            <person name="Desiro A."/>
            <person name="Na H."/>
            <person name="Sandor L."/>
            <person name="Lipzen A."/>
            <person name="Clum A."/>
            <person name="Barry K."/>
            <person name="Grigoriev I.V."/>
            <person name="Martin F.M."/>
            <person name="Stajich J.E."/>
            <person name="Smith M.E."/>
            <person name="Bonito G."/>
            <person name="Spatafora J.W."/>
        </authorList>
    </citation>
    <scope>NUCLEOTIDE SEQUENCE [LARGE SCALE GENOMIC DNA]</scope>
    <source>
        <strain evidence="5 6">GMNB39</strain>
    </source>
</reference>
<keyword evidence="3" id="KW-0472">Membrane</keyword>
<dbReference type="CDD" id="cd23799">
    <property type="entry name" value="UBCc_UBE2J"/>
    <property type="match status" value="1"/>
</dbReference>
<dbReference type="PROSITE" id="PS50127">
    <property type="entry name" value="UBC_2"/>
    <property type="match status" value="1"/>
</dbReference>
<evidence type="ECO:0000256" key="1">
    <source>
        <dbReference type="ARBA" id="ARBA00022786"/>
    </source>
</evidence>